<sequence length="32" mass="3723">MTVGYEKDGTHPCNQQLFLMVMVDKTFLKAYN</sequence>
<dbReference type="EMBL" id="GBXM01003753">
    <property type="protein sequence ID" value="JAI04825.1"/>
    <property type="molecule type" value="Transcribed_RNA"/>
</dbReference>
<protein>
    <submittedName>
        <fullName evidence="1">Uncharacterized protein</fullName>
    </submittedName>
</protein>
<proteinExistence type="predicted"/>
<reference evidence="1" key="2">
    <citation type="journal article" date="2015" name="Fish Shellfish Immunol.">
        <title>Early steps in the European eel (Anguilla anguilla)-Vibrio vulnificus interaction in the gills: Role of the RtxA13 toxin.</title>
        <authorList>
            <person name="Callol A."/>
            <person name="Pajuelo D."/>
            <person name="Ebbesson L."/>
            <person name="Teles M."/>
            <person name="MacKenzie S."/>
            <person name="Amaro C."/>
        </authorList>
    </citation>
    <scope>NUCLEOTIDE SEQUENCE</scope>
</reference>
<organism evidence="1">
    <name type="scientific">Anguilla anguilla</name>
    <name type="common">European freshwater eel</name>
    <name type="synonym">Muraena anguilla</name>
    <dbReference type="NCBI Taxonomy" id="7936"/>
    <lineage>
        <taxon>Eukaryota</taxon>
        <taxon>Metazoa</taxon>
        <taxon>Chordata</taxon>
        <taxon>Craniata</taxon>
        <taxon>Vertebrata</taxon>
        <taxon>Euteleostomi</taxon>
        <taxon>Actinopterygii</taxon>
        <taxon>Neopterygii</taxon>
        <taxon>Teleostei</taxon>
        <taxon>Anguilliformes</taxon>
        <taxon>Anguillidae</taxon>
        <taxon>Anguilla</taxon>
    </lineage>
</organism>
<reference evidence="1" key="1">
    <citation type="submission" date="2014-11" db="EMBL/GenBank/DDBJ databases">
        <authorList>
            <person name="Amaro Gonzalez C."/>
        </authorList>
    </citation>
    <scope>NUCLEOTIDE SEQUENCE</scope>
</reference>
<accession>A0A0E9XQC7</accession>
<evidence type="ECO:0000313" key="1">
    <source>
        <dbReference type="EMBL" id="JAI04825.1"/>
    </source>
</evidence>
<name>A0A0E9XQC7_ANGAN</name>
<dbReference type="AlphaFoldDB" id="A0A0E9XQC7"/>